<gene>
    <name evidence="1" type="ORF">GCM10011489_34640</name>
</gene>
<evidence type="ECO:0000313" key="2">
    <source>
        <dbReference type="Proteomes" id="UP000621454"/>
    </source>
</evidence>
<comment type="caution">
    <text evidence="1">The sequence shown here is derived from an EMBL/GenBank/DDBJ whole genome shotgun (WGS) entry which is preliminary data.</text>
</comment>
<name>A0A916THL4_9ACTN</name>
<reference evidence="1" key="2">
    <citation type="submission" date="2020-09" db="EMBL/GenBank/DDBJ databases">
        <authorList>
            <person name="Sun Q."/>
            <person name="Zhou Y."/>
        </authorList>
    </citation>
    <scope>NUCLEOTIDE SEQUENCE</scope>
    <source>
        <strain evidence="1">CGMCC 1.12827</strain>
    </source>
</reference>
<dbReference type="EMBL" id="BMGC01000038">
    <property type="protein sequence ID" value="GGB44214.1"/>
    <property type="molecule type" value="Genomic_DNA"/>
</dbReference>
<reference evidence="1" key="1">
    <citation type="journal article" date="2014" name="Int. J. Syst. Evol. Microbiol.">
        <title>Complete genome sequence of Corynebacterium casei LMG S-19264T (=DSM 44701T), isolated from a smear-ripened cheese.</title>
        <authorList>
            <consortium name="US DOE Joint Genome Institute (JGI-PGF)"/>
            <person name="Walter F."/>
            <person name="Albersmeier A."/>
            <person name="Kalinowski J."/>
            <person name="Ruckert C."/>
        </authorList>
    </citation>
    <scope>NUCLEOTIDE SEQUENCE</scope>
    <source>
        <strain evidence="1">CGMCC 1.12827</strain>
    </source>
</reference>
<dbReference type="InterPro" id="IPR045558">
    <property type="entry name" value="DUF6317"/>
</dbReference>
<dbReference type="AlphaFoldDB" id="A0A916THL4"/>
<proteinExistence type="predicted"/>
<keyword evidence="2" id="KW-1185">Reference proteome</keyword>
<dbReference type="Pfam" id="PF19840">
    <property type="entry name" value="DUF6317"/>
    <property type="match status" value="1"/>
</dbReference>
<dbReference type="Proteomes" id="UP000621454">
    <property type="component" value="Unassembled WGS sequence"/>
</dbReference>
<protein>
    <submittedName>
        <fullName evidence="1">Uncharacterized protein</fullName>
    </submittedName>
</protein>
<dbReference type="RefSeq" id="WP_188588163.1">
    <property type="nucleotide sequence ID" value="NZ_BMGC01000038.1"/>
</dbReference>
<sequence length="101" mass="11060">MSDLHVVLGDLDGLSSRFAQQADAYQALIPKMSPPAAGTGNGSVNATVAAVMDLFTLLHPQMVASIESHSKKLHNAREAYNRTEEVNRNRFLYDDLVEGFK</sequence>
<evidence type="ECO:0000313" key="1">
    <source>
        <dbReference type="EMBL" id="GGB44214.1"/>
    </source>
</evidence>
<organism evidence="1 2">
    <name type="scientific">Gordonia jinhuaensis</name>
    <dbReference type="NCBI Taxonomy" id="1517702"/>
    <lineage>
        <taxon>Bacteria</taxon>
        <taxon>Bacillati</taxon>
        <taxon>Actinomycetota</taxon>
        <taxon>Actinomycetes</taxon>
        <taxon>Mycobacteriales</taxon>
        <taxon>Gordoniaceae</taxon>
        <taxon>Gordonia</taxon>
    </lineage>
</organism>
<accession>A0A916THL4</accession>